<dbReference type="GO" id="GO:0007165">
    <property type="term" value="P:signal transduction"/>
    <property type="evidence" value="ECO:0007669"/>
    <property type="project" value="UniProtKB-KW"/>
</dbReference>
<keyword evidence="6 10" id="KW-0472">Membrane</keyword>
<dbReference type="SUPFAM" id="SSF58104">
    <property type="entry name" value="Methyl-accepting chemotaxis protein (MCP) signaling domain"/>
    <property type="match status" value="1"/>
</dbReference>
<dbReference type="GO" id="GO:0005886">
    <property type="term" value="C:plasma membrane"/>
    <property type="evidence" value="ECO:0007669"/>
    <property type="project" value="UniProtKB-SubCell"/>
</dbReference>
<evidence type="ECO:0000256" key="6">
    <source>
        <dbReference type="ARBA" id="ARBA00023136"/>
    </source>
</evidence>
<evidence type="ECO:0000256" key="8">
    <source>
        <dbReference type="ARBA" id="ARBA00029447"/>
    </source>
</evidence>
<dbReference type="Proteomes" id="UP000450917">
    <property type="component" value="Unassembled WGS sequence"/>
</dbReference>
<dbReference type="GO" id="GO:0006935">
    <property type="term" value="P:chemotaxis"/>
    <property type="evidence" value="ECO:0007669"/>
    <property type="project" value="UniProtKB-KW"/>
</dbReference>
<evidence type="ECO:0000313" key="13">
    <source>
        <dbReference type="EMBL" id="MUG70982.1"/>
    </source>
</evidence>
<name>A0A7X2Z9Z9_9BACL</name>
<keyword evidence="5 10" id="KW-1133">Transmembrane helix</keyword>
<comment type="caution">
    <text evidence="13">The sequence shown here is derived from an EMBL/GenBank/DDBJ whole genome shotgun (WGS) entry which is preliminary data.</text>
</comment>
<dbReference type="Pfam" id="PF00015">
    <property type="entry name" value="MCPsignal"/>
    <property type="match status" value="1"/>
</dbReference>
<evidence type="ECO:0000256" key="7">
    <source>
        <dbReference type="ARBA" id="ARBA00023224"/>
    </source>
</evidence>
<evidence type="ECO:0000256" key="4">
    <source>
        <dbReference type="ARBA" id="ARBA00022692"/>
    </source>
</evidence>
<dbReference type="Gene3D" id="1.10.287.950">
    <property type="entry name" value="Methyl-accepting chemotaxis protein"/>
    <property type="match status" value="1"/>
</dbReference>
<dbReference type="InterPro" id="IPR033479">
    <property type="entry name" value="dCache_1"/>
</dbReference>
<feature type="transmembrane region" description="Helical" evidence="10">
    <location>
        <begin position="287"/>
        <end position="311"/>
    </location>
</feature>
<evidence type="ECO:0000256" key="10">
    <source>
        <dbReference type="SAM" id="Phobius"/>
    </source>
</evidence>
<dbReference type="InterPro" id="IPR003660">
    <property type="entry name" value="HAMP_dom"/>
</dbReference>
<feature type="transmembrane region" description="Helical" evidence="10">
    <location>
        <begin position="12"/>
        <end position="32"/>
    </location>
</feature>
<evidence type="ECO:0000256" key="9">
    <source>
        <dbReference type="PROSITE-ProRule" id="PRU00284"/>
    </source>
</evidence>
<dbReference type="PROSITE" id="PS50885">
    <property type="entry name" value="HAMP"/>
    <property type="match status" value="1"/>
</dbReference>
<dbReference type="Pfam" id="PF02743">
    <property type="entry name" value="dCache_1"/>
    <property type="match status" value="1"/>
</dbReference>
<dbReference type="Gene3D" id="3.30.450.20">
    <property type="entry name" value="PAS domain"/>
    <property type="match status" value="2"/>
</dbReference>
<gene>
    <name evidence="13" type="ORF">GNP93_09850</name>
</gene>
<dbReference type="PRINTS" id="PR00260">
    <property type="entry name" value="CHEMTRNSDUCR"/>
</dbReference>
<dbReference type="InterPro" id="IPR004089">
    <property type="entry name" value="MCPsignal_dom"/>
</dbReference>
<feature type="domain" description="HAMP" evidence="12">
    <location>
        <begin position="312"/>
        <end position="364"/>
    </location>
</feature>
<dbReference type="EMBL" id="WNZX01000007">
    <property type="protein sequence ID" value="MUG70982.1"/>
    <property type="molecule type" value="Genomic_DNA"/>
</dbReference>
<dbReference type="CDD" id="cd18773">
    <property type="entry name" value="PDC1_HK_sensor"/>
    <property type="match status" value="1"/>
</dbReference>
<dbReference type="PANTHER" id="PTHR32089">
    <property type="entry name" value="METHYL-ACCEPTING CHEMOTAXIS PROTEIN MCPB"/>
    <property type="match status" value="1"/>
</dbReference>
<evidence type="ECO:0000313" key="14">
    <source>
        <dbReference type="Proteomes" id="UP000450917"/>
    </source>
</evidence>
<dbReference type="GO" id="GO:0004888">
    <property type="term" value="F:transmembrane signaling receptor activity"/>
    <property type="evidence" value="ECO:0007669"/>
    <property type="project" value="InterPro"/>
</dbReference>
<dbReference type="PANTHER" id="PTHR32089:SF112">
    <property type="entry name" value="LYSOZYME-LIKE PROTEIN-RELATED"/>
    <property type="match status" value="1"/>
</dbReference>
<organism evidence="13 14">
    <name type="scientific">Paenibacillus validus</name>
    <dbReference type="NCBI Taxonomy" id="44253"/>
    <lineage>
        <taxon>Bacteria</taxon>
        <taxon>Bacillati</taxon>
        <taxon>Bacillota</taxon>
        <taxon>Bacilli</taxon>
        <taxon>Bacillales</taxon>
        <taxon>Paenibacillaceae</taxon>
        <taxon>Paenibacillus</taxon>
    </lineage>
</organism>
<keyword evidence="7 9" id="KW-0807">Transducer</keyword>
<dbReference type="PROSITE" id="PS50111">
    <property type="entry name" value="CHEMOTAXIS_TRANSDUC_2"/>
    <property type="match status" value="1"/>
</dbReference>
<keyword evidence="14" id="KW-1185">Reference proteome</keyword>
<dbReference type="InterPro" id="IPR004090">
    <property type="entry name" value="Chemotax_Me-accpt_rcpt"/>
</dbReference>
<keyword evidence="3" id="KW-0145">Chemotaxis</keyword>
<evidence type="ECO:0000259" key="12">
    <source>
        <dbReference type="PROSITE" id="PS50885"/>
    </source>
</evidence>
<dbReference type="SMART" id="SM00283">
    <property type="entry name" value="MA"/>
    <property type="match status" value="1"/>
</dbReference>
<keyword evidence="2" id="KW-1003">Cell membrane</keyword>
<sequence length="671" mass="73424">MISRFQSVGTKLFLIFFISIVTFVLTVGLVSYNISKNTISSQVSKASLQTVVQASEKLDFMFRDFETISSQIQTNTELMDQMWKLLYFEVDQDERVAIHRKILSSMNLLLHSNPNAEGIYLLNEKGSFGTSNQKIPTQFMEQDWYKKTIEGGGKFFWLAPRERGYLGLGKENTQLFAVAQVLKNSLNETVGVLLIEFDANLLSETLDKVKLESGNVLIRESSGQVVASTDPSFTDQVASLKLDEAEGQFSIKANGMEALVVYKVSDVTNWSLIGFIPKQFLYAEANYIFRITVLCAISAALLAVVIGYLIVRRVGRPLIQIRDLMQTGAKGNLTVKSDHRSKDEIGQLGNSFNEMIEKITSLISDTSVLAGKVLHTANEIVSGSDKTSTSAKEIAMATESIASGAGTLAEEAMRSNEITQNTQLQLLSVAESNSEISASASEVMLISNEGIHHMSNLMTDTYTAEDTLRTMADKMGRLQESTGSIEKIIQVMEQINNQTNILSLNAAIEASRVGAAGKGFMVVAQEMRSLASQSRESIQVVSGIIHAIQEEITGTVSSFLESRQIYSAQVNAVKEANAIFQSVHDSMEHVISKLGDSTLLIQQLKESQTALGESIGNVSAVSQQASAVSEEVASQSSEQLKISRELVGLSTQLKQLSDALKESLSKFKISE</sequence>
<evidence type="ECO:0000256" key="2">
    <source>
        <dbReference type="ARBA" id="ARBA00022475"/>
    </source>
</evidence>
<accession>A0A7X2Z9Z9</accession>
<evidence type="ECO:0000256" key="3">
    <source>
        <dbReference type="ARBA" id="ARBA00022500"/>
    </source>
</evidence>
<dbReference type="AlphaFoldDB" id="A0A7X2Z9Z9"/>
<dbReference type="SMART" id="SM00304">
    <property type="entry name" value="HAMP"/>
    <property type="match status" value="1"/>
</dbReference>
<dbReference type="RefSeq" id="WP_127604736.1">
    <property type="nucleotide sequence ID" value="NZ_JARTHJ010000038.1"/>
</dbReference>
<dbReference type="CDD" id="cd06225">
    <property type="entry name" value="HAMP"/>
    <property type="match status" value="1"/>
</dbReference>
<feature type="domain" description="Methyl-accepting transducer" evidence="11">
    <location>
        <begin position="383"/>
        <end position="640"/>
    </location>
</feature>
<comment type="similarity">
    <text evidence="8">Belongs to the methyl-accepting chemotaxis (MCP) protein family.</text>
</comment>
<reference evidence="13 14" key="1">
    <citation type="submission" date="2019-11" db="EMBL/GenBank/DDBJ databases">
        <title>Draft genome sequences of five Paenibacillus species of dairy origin.</title>
        <authorList>
            <person name="Olajide A.M."/>
            <person name="Chen S."/>
            <person name="Lapointe G."/>
        </authorList>
    </citation>
    <scope>NUCLEOTIDE SEQUENCE [LARGE SCALE GENOMIC DNA]</scope>
    <source>
        <strain evidence="13 14">2CS3</strain>
    </source>
</reference>
<evidence type="ECO:0000256" key="1">
    <source>
        <dbReference type="ARBA" id="ARBA00004651"/>
    </source>
</evidence>
<proteinExistence type="inferred from homology"/>
<dbReference type="Gene3D" id="6.10.340.10">
    <property type="match status" value="1"/>
</dbReference>
<dbReference type="Pfam" id="PF00672">
    <property type="entry name" value="HAMP"/>
    <property type="match status" value="1"/>
</dbReference>
<evidence type="ECO:0000256" key="5">
    <source>
        <dbReference type="ARBA" id="ARBA00022989"/>
    </source>
</evidence>
<protein>
    <submittedName>
        <fullName evidence="13">HAMP domain-containing protein</fullName>
    </submittedName>
</protein>
<keyword evidence="4 10" id="KW-0812">Transmembrane</keyword>
<evidence type="ECO:0000259" key="11">
    <source>
        <dbReference type="PROSITE" id="PS50111"/>
    </source>
</evidence>
<comment type="subcellular location">
    <subcellularLocation>
        <location evidence="1">Cell membrane</location>
        <topology evidence="1">Multi-pass membrane protein</topology>
    </subcellularLocation>
</comment>